<dbReference type="AlphaFoldDB" id="A0A024G377"/>
<keyword evidence="2" id="KW-1185">Reference proteome</keyword>
<dbReference type="Proteomes" id="UP000053237">
    <property type="component" value="Unassembled WGS sequence"/>
</dbReference>
<reference evidence="1 2" key="1">
    <citation type="submission" date="2012-05" db="EMBL/GenBank/DDBJ databases">
        <title>Recombination and specialization in a pathogen metapopulation.</title>
        <authorList>
            <person name="Gardiner A."/>
            <person name="Kemen E."/>
            <person name="Schultz-Larsen T."/>
            <person name="MacLean D."/>
            <person name="Van Oosterhout C."/>
            <person name="Jones J.D.G."/>
        </authorList>
    </citation>
    <scope>NUCLEOTIDE SEQUENCE [LARGE SCALE GENOMIC DNA]</scope>
    <source>
        <strain evidence="1 2">Ac Nc2</strain>
    </source>
</reference>
<protein>
    <submittedName>
        <fullName evidence="1">Uncharacterized protein</fullName>
    </submittedName>
</protein>
<dbReference type="EMBL" id="CAIX01000017">
    <property type="protein sequence ID" value="CCI41298.1"/>
    <property type="molecule type" value="Genomic_DNA"/>
</dbReference>
<evidence type="ECO:0000313" key="1">
    <source>
        <dbReference type="EMBL" id="CCI41298.1"/>
    </source>
</evidence>
<proteinExistence type="predicted"/>
<gene>
    <name evidence="1" type="ORF">BN9_020820</name>
</gene>
<name>A0A024G377_9STRA</name>
<evidence type="ECO:0000313" key="2">
    <source>
        <dbReference type="Proteomes" id="UP000053237"/>
    </source>
</evidence>
<organism evidence="1 2">
    <name type="scientific">Albugo candida</name>
    <dbReference type="NCBI Taxonomy" id="65357"/>
    <lineage>
        <taxon>Eukaryota</taxon>
        <taxon>Sar</taxon>
        <taxon>Stramenopiles</taxon>
        <taxon>Oomycota</taxon>
        <taxon>Peronosporomycetes</taxon>
        <taxon>Albuginales</taxon>
        <taxon>Albuginaceae</taxon>
        <taxon>Albugo</taxon>
    </lineage>
</organism>
<comment type="caution">
    <text evidence="1">The sequence shown here is derived from an EMBL/GenBank/DDBJ whole genome shotgun (WGS) entry which is preliminary data.</text>
</comment>
<sequence>MISQKEAFSLSFMCAECSTSLDKHDLELQSQVDFRKEMTWGNSPDTKVESTSVSSWSPRYEASVGDEGYLFEDIWSFYGEFGENDCPNKSYAIGFMILAESCCLHV</sequence>
<dbReference type="InParanoid" id="A0A024G377"/>
<accession>A0A024G377</accession>